<evidence type="ECO:0000313" key="2">
    <source>
        <dbReference type="Proteomes" id="UP001152888"/>
    </source>
</evidence>
<evidence type="ECO:0000313" key="1">
    <source>
        <dbReference type="EMBL" id="CAH1959544.1"/>
    </source>
</evidence>
<dbReference type="AlphaFoldDB" id="A0A9P0JSP0"/>
<sequence length="67" mass="7699">MSTHHDTKVTSLNRSLVPHCLSPLPAIHHLPSCWLFLVPVFLDYTIIWINTTLDYRFWTRGGTGSMC</sequence>
<dbReference type="Proteomes" id="UP001152888">
    <property type="component" value="Unassembled WGS sequence"/>
</dbReference>
<comment type="caution">
    <text evidence="1">The sequence shown here is derived from an EMBL/GenBank/DDBJ whole genome shotgun (WGS) entry which is preliminary data.</text>
</comment>
<dbReference type="EMBL" id="CAKOFQ010006682">
    <property type="protein sequence ID" value="CAH1959544.1"/>
    <property type="molecule type" value="Genomic_DNA"/>
</dbReference>
<proteinExistence type="predicted"/>
<organism evidence="1 2">
    <name type="scientific">Acanthoscelides obtectus</name>
    <name type="common">Bean weevil</name>
    <name type="synonym">Bruchus obtectus</name>
    <dbReference type="NCBI Taxonomy" id="200917"/>
    <lineage>
        <taxon>Eukaryota</taxon>
        <taxon>Metazoa</taxon>
        <taxon>Ecdysozoa</taxon>
        <taxon>Arthropoda</taxon>
        <taxon>Hexapoda</taxon>
        <taxon>Insecta</taxon>
        <taxon>Pterygota</taxon>
        <taxon>Neoptera</taxon>
        <taxon>Endopterygota</taxon>
        <taxon>Coleoptera</taxon>
        <taxon>Polyphaga</taxon>
        <taxon>Cucujiformia</taxon>
        <taxon>Chrysomeloidea</taxon>
        <taxon>Chrysomelidae</taxon>
        <taxon>Bruchinae</taxon>
        <taxon>Bruchini</taxon>
        <taxon>Acanthoscelides</taxon>
    </lineage>
</organism>
<reference evidence="1" key="1">
    <citation type="submission" date="2022-03" db="EMBL/GenBank/DDBJ databases">
        <authorList>
            <person name="Sayadi A."/>
        </authorList>
    </citation>
    <scope>NUCLEOTIDE SEQUENCE</scope>
</reference>
<name>A0A9P0JSP0_ACAOB</name>
<keyword evidence="2" id="KW-1185">Reference proteome</keyword>
<gene>
    <name evidence="1" type="ORF">ACAOBT_LOCUS3227</name>
</gene>
<protein>
    <submittedName>
        <fullName evidence="1">Uncharacterized protein</fullName>
    </submittedName>
</protein>
<accession>A0A9P0JSP0</accession>